<keyword evidence="7" id="KW-0732">Signal</keyword>
<evidence type="ECO:0000256" key="10">
    <source>
        <dbReference type="ARBA" id="ARBA00023077"/>
    </source>
</evidence>
<reference evidence="17 18" key="1">
    <citation type="submission" date="2017-10" db="EMBL/GenBank/DDBJ databases">
        <title>Biodiversity and function of Thalassospira species in the particle-attached aromatic-hydrocarbon-degrading consortia from the surface seawater of the China South Sea.</title>
        <authorList>
            <person name="Dong C."/>
            <person name="Liu R."/>
            <person name="Shao Z."/>
        </authorList>
    </citation>
    <scope>NUCLEOTIDE SEQUENCE [LARGE SCALE GENOMIC DNA]</scope>
    <source>
        <strain evidence="17 18">CSC3H3</strain>
    </source>
</reference>
<keyword evidence="4 14" id="KW-1134">Transmembrane beta strand</keyword>
<evidence type="ECO:0000256" key="13">
    <source>
        <dbReference type="ARBA" id="ARBA00023237"/>
    </source>
</evidence>
<evidence type="ECO:0000256" key="8">
    <source>
        <dbReference type="ARBA" id="ARBA00023004"/>
    </source>
</evidence>
<sequence>MMNGGATTMRRRGRVAMVASTLLMTTALVSATGMMPAFAQSASSSGMAASHSFDIGVQPMTSALTLFGVQSGLQVTVDGAILRNITAPAVNGTLTGEQALTQLLAGSGLSYDIAADNTVVIIALAGADNAETTTLDPVRIVADGERSTDPNTAITDSFIAPRSLTASKTDTPVLDDSAAVSIITQKEMETRHVQRVAEALGYTSGVTVDEYGSDERSDFVRIRGFYQSTLGYYRDGLPTRVYNFTNSRMEPYGLQQIDVLKGSTSSLFGLNGPGGLVNAITKRPQDKAHAEVFTTFGEDHLTTGGDVGGPVGEDGKWSYRLTGLWQDAENSQDYSQDDRLYIAPAFTFKPKAGTELTILTNYSKRESTPGYGFPRGVDIDPDTFLGEPGFHTFDTEDSKIGYQFSHELSDNLTFRQNAQYNHVDLDYEQIYASDPSTSRTAFAIYGDLDRFSIDNQMQYDTSWNRFDSKSLFGFDYSHDQNRERRYDGTAPGINIYNPTYCGVSCVNVSFTSDTEITQSSYGLYAQEQLTIDDKWIATLGGRYDYVQSDIKTKTPTADTLEENNEQAFTSRAGLTYKVTDGLSVYGNYSESFQPVYSNVSNISGSVKPQEGTQYEVGLKYQPANFDALFTAAVFDLTQTNVPSYISATERVQIGEVNSRGLELEGKVSLTDRWNATVSYTYLDAEIKDDATAANIGKRPASVPKNVASAWMDYTIPGQNNIGDLTVGAGIRYVGSTYADSGNTLPMSAYAVTDAMVKYMITDHLSFAVNATNLFDREYVAYSYSADYYGQGRTVLGTLKYTW</sequence>
<evidence type="ECO:0000256" key="7">
    <source>
        <dbReference type="ARBA" id="ARBA00022729"/>
    </source>
</evidence>
<comment type="subcellular location">
    <subcellularLocation>
        <location evidence="1 14">Cell outer membrane</location>
        <topology evidence="1 14">Multi-pass membrane protein</topology>
    </subcellularLocation>
</comment>
<dbReference type="Pfam" id="PF00593">
    <property type="entry name" value="TonB_dep_Rec_b-barrel"/>
    <property type="match status" value="1"/>
</dbReference>
<dbReference type="InterPro" id="IPR039426">
    <property type="entry name" value="TonB-dep_rcpt-like"/>
</dbReference>
<keyword evidence="18" id="KW-1185">Reference proteome</keyword>
<keyword evidence="12 17" id="KW-0675">Receptor</keyword>
<evidence type="ECO:0000256" key="9">
    <source>
        <dbReference type="ARBA" id="ARBA00023065"/>
    </source>
</evidence>
<dbReference type="PANTHER" id="PTHR32552">
    <property type="entry name" value="FERRICHROME IRON RECEPTOR-RELATED"/>
    <property type="match status" value="1"/>
</dbReference>
<dbReference type="CDD" id="cd01347">
    <property type="entry name" value="ligand_gated_channel"/>
    <property type="match status" value="1"/>
</dbReference>
<keyword evidence="11 14" id="KW-0472">Membrane</keyword>
<keyword evidence="6 14" id="KW-0812">Transmembrane</keyword>
<evidence type="ECO:0000313" key="17">
    <source>
        <dbReference type="EMBL" id="AUG52335.1"/>
    </source>
</evidence>
<gene>
    <name evidence="17" type="ORF">CSC3H3_06090</name>
</gene>
<evidence type="ECO:0000256" key="12">
    <source>
        <dbReference type="ARBA" id="ARBA00023170"/>
    </source>
</evidence>
<evidence type="ECO:0000256" key="6">
    <source>
        <dbReference type="ARBA" id="ARBA00022692"/>
    </source>
</evidence>
<accession>A0ABM6Q745</accession>
<keyword evidence="9" id="KW-0406">Ion transport</keyword>
<organism evidence="17 18">
    <name type="scientific">Thalassospira marina</name>
    <dbReference type="NCBI Taxonomy" id="2048283"/>
    <lineage>
        <taxon>Bacteria</taxon>
        <taxon>Pseudomonadati</taxon>
        <taxon>Pseudomonadota</taxon>
        <taxon>Alphaproteobacteria</taxon>
        <taxon>Rhodospirillales</taxon>
        <taxon>Thalassospiraceae</taxon>
        <taxon>Thalassospira</taxon>
    </lineage>
</organism>
<dbReference type="SMART" id="SM00965">
    <property type="entry name" value="STN"/>
    <property type="match status" value="1"/>
</dbReference>
<keyword evidence="10 15" id="KW-0798">TonB box</keyword>
<dbReference type="PANTHER" id="PTHR32552:SF68">
    <property type="entry name" value="FERRICHROME OUTER MEMBRANE TRANSPORTER_PHAGE RECEPTOR"/>
    <property type="match status" value="1"/>
</dbReference>
<keyword evidence="3 14" id="KW-0813">Transport</keyword>
<evidence type="ECO:0000256" key="1">
    <source>
        <dbReference type="ARBA" id="ARBA00004571"/>
    </source>
</evidence>
<dbReference type="EMBL" id="CP024199">
    <property type="protein sequence ID" value="AUG52335.1"/>
    <property type="molecule type" value="Genomic_DNA"/>
</dbReference>
<evidence type="ECO:0000256" key="2">
    <source>
        <dbReference type="ARBA" id="ARBA00009810"/>
    </source>
</evidence>
<evidence type="ECO:0000256" key="11">
    <source>
        <dbReference type="ARBA" id="ARBA00023136"/>
    </source>
</evidence>
<dbReference type="InterPro" id="IPR036942">
    <property type="entry name" value="Beta-barrel_TonB_sf"/>
</dbReference>
<dbReference type="NCBIfam" id="TIGR01783">
    <property type="entry name" value="TonB-siderophor"/>
    <property type="match status" value="1"/>
</dbReference>
<dbReference type="InterPro" id="IPR011662">
    <property type="entry name" value="Secretin/TonB_short_N"/>
</dbReference>
<evidence type="ECO:0000259" key="16">
    <source>
        <dbReference type="SMART" id="SM00965"/>
    </source>
</evidence>
<evidence type="ECO:0000256" key="5">
    <source>
        <dbReference type="ARBA" id="ARBA00022496"/>
    </source>
</evidence>
<feature type="domain" description="Secretin/TonB short N-terminal" evidence="16">
    <location>
        <begin position="73"/>
        <end position="124"/>
    </location>
</feature>
<dbReference type="Gene3D" id="2.170.130.10">
    <property type="entry name" value="TonB-dependent receptor, plug domain"/>
    <property type="match status" value="1"/>
</dbReference>
<evidence type="ECO:0000256" key="3">
    <source>
        <dbReference type="ARBA" id="ARBA00022448"/>
    </source>
</evidence>
<dbReference type="InterPro" id="IPR000531">
    <property type="entry name" value="Beta-barrel_TonB"/>
</dbReference>
<comment type="similarity">
    <text evidence="2 14 15">Belongs to the TonB-dependent receptor family.</text>
</comment>
<evidence type="ECO:0000313" key="18">
    <source>
        <dbReference type="Proteomes" id="UP000233458"/>
    </source>
</evidence>
<keyword evidence="5" id="KW-0410">Iron transport</keyword>
<dbReference type="RefSeq" id="WP_101284288.1">
    <property type="nucleotide sequence ID" value="NZ_CP024199.1"/>
</dbReference>
<dbReference type="Gene3D" id="3.55.50.30">
    <property type="match status" value="1"/>
</dbReference>
<dbReference type="InterPro" id="IPR010105">
    <property type="entry name" value="TonB_sidphr_rcpt"/>
</dbReference>
<evidence type="ECO:0000256" key="15">
    <source>
        <dbReference type="RuleBase" id="RU003357"/>
    </source>
</evidence>
<dbReference type="InterPro" id="IPR012910">
    <property type="entry name" value="Plug_dom"/>
</dbReference>
<proteinExistence type="inferred from homology"/>
<evidence type="ECO:0000256" key="4">
    <source>
        <dbReference type="ARBA" id="ARBA00022452"/>
    </source>
</evidence>
<dbReference type="Pfam" id="PF07715">
    <property type="entry name" value="Plug"/>
    <property type="match status" value="1"/>
</dbReference>
<dbReference type="Proteomes" id="UP000233458">
    <property type="component" value="Chromosome"/>
</dbReference>
<dbReference type="Gene3D" id="2.40.170.20">
    <property type="entry name" value="TonB-dependent receptor, beta-barrel domain"/>
    <property type="match status" value="1"/>
</dbReference>
<name>A0ABM6Q745_9PROT</name>
<dbReference type="PROSITE" id="PS52016">
    <property type="entry name" value="TONB_DEPENDENT_REC_3"/>
    <property type="match status" value="1"/>
</dbReference>
<evidence type="ECO:0000256" key="14">
    <source>
        <dbReference type="PROSITE-ProRule" id="PRU01360"/>
    </source>
</evidence>
<keyword evidence="13 14" id="KW-0998">Cell outer membrane</keyword>
<dbReference type="InterPro" id="IPR037066">
    <property type="entry name" value="Plug_dom_sf"/>
</dbReference>
<keyword evidence="8" id="KW-0408">Iron</keyword>
<dbReference type="SUPFAM" id="SSF56935">
    <property type="entry name" value="Porins"/>
    <property type="match status" value="1"/>
</dbReference>
<protein>
    <submittedName>
        <fullName evidence="17">TonB-dependent siderophore receptor</fullName>
    </submittedName>
</protein>
<dbReference type="Pfam" id="PF07660">
    <property type="entry name" value="STN"/>
    <property type="match status" value="1"/>
</dbReference>